<feature type="transmembrane region" description="Helical" evidence="2">
    <location>
        <begin position="160"/>
        <end position="182"/>
    </location>
</feature>
<evidence type="ECO:0000313" key="5">
    <source>
        <dbReference type="Proteomes" id="UP000324705"/>
    </source>
</evidence>
<evidence type="ECO:0000313" key="4">
    <source>
        <dbReference type="EMBL" id="VAH07185.1"/>
    </source>
</evidence>
<proteinExistence type="inferred from homology"/>
<dbReference type="Pfam" id="PF16940">
    <property type="entry name" value="Tic110"/>
    <property type="match status" value="1"/>
</dbReference>
<reference evidence="4 5" key="1">
    <citation type="submission" date="2017-09" db="EMBL/GenBank/DDBJ databases">
        <authorList>
            <consortium name="International Durum Wheat Genome Sequencing Consortium (IDWGSC)"/>
            <person name="Milanesi L."/>
        </authorList>
    </citation>
    <scope>NUCLEOTIDE SEQUENCE [LARGE SCALE GENOMIC DNA]</scope>
    <source>
        <strain evidence="5">cv. Svevo</strain>
    </source>
</reference>
<dbReference type="InterPro" id="IPR052796">
    <property type="entry name" value="Nod_factor_sulfotransferase"/>
</dbReference>
<dbReference type="Pfam" id="PF00685">
    <property type="entry name" value="Sulfotransfer_1"/>
    <property type="match status" value="1"/>
</dbReference>
<dbReference type="Proteomes" id="UP000324705">
    <property type="component" value="Chromosome 1A"/>
</dbReference>
<dbReference type="OMA" id="VCYFSFN"/>
<dbReference type="PANTHER" id="PTHR32175:SF4">
    <property type="entry name" value="SULFOTRANSFERASE"/>
    <property type="match status" value="1"/>
</dbReference>
<dbReference type="AlphaFoldDB" id="A0A9R0QCW5"/>
<name>A0A9R0QCW5_TRITD</name>
<dbReference type="InterPro" id="IPR027417">
    <property type="entry name" value="P-loop_NTPase"/>
</dbReference>
<evidence type="ECO:0000259" key="3">
    <source>
        <dbReference type="Pfam" id="PF00685"/>
    </source>
</evidence>
<keyword evidence="2" id="KW-0472">Membrane</keyword>
<dbReference type="GO" id="GO:0008146">
    <property type="term" value="F:sulfotransferase activity"/>
    <property type="evidence" value="ECO:0007669"/>
    <property type="project" value="InterPro"/>
</dbReference>
<evidence type="ECO:0000256" key="1">
    <source>
        <dbReference type="RuleBase" id="RU361155"/>
    </source>
</evidence>
<dbReference type="InterPro" id="IPR000863">
    <property type="entry name" value="Sulfotransferase_dom"/>
</dbReference>
<keyword evidence="2" id="KW-0812">Transmembrane</keyword>
<gene>
    <name evidence="4" type="ORF">TRITD_1Av1G160670</name>
</gene>
<dbReference type="EMBL" id="LT934111">
    <property type="protein sequence ID" value="VAH07185.1"/>
    <property type="molecule type" value="Genomic_DNA"/>
</dbReference>
<organism evidence="4 5">
    <name type="scientific">Triticum turgidum subsp. durum</name>
    <name type="common">Durum wheat</name>
    <name type="synonym">Triticum durum</name>
    <dbReference type="NCBI Taxonomy" id="4567"/>
    <lineage>
        <taxon>Eukaryota</taxon>
        <taxon>Viridiplantae</taxon>
        <taxon>Streptophyta</taxon>
        <taxon>Embryophyta</taxon>
        <taxon>Tracheophyta</taxon>
        <taxon>Spermatophyta</taxon>
        <taxon>Magnoliopsida</taxon>
        <taxon>Liliopsida</taxon>
        <taxon>Poales</taxon>
        <taxon>Poaceae</taxon>
        <taxon>BOP clade</taxon>
        <taxon>Pooideae</taxon>
        <taxon>Triticodae</taxon>
        <taxon>Triticeae</taxon>
        <taxon>Triticinae</taxon>
        <taxon>Triticum</taxon>
    </lineage>
</organism>
<dbReference type="InterPro" id="IPR031610">
    <property type="entry name" value="TIC110"/>
</dbReference>
<feature type="domain" description="Sulfotransferase" evidence="3">
    <location>
        <begin position="239"/>
        <end position="440"/>
    </location>
</feature>
<dbReference type="PANTHER" id="PTHR32175">
    <property type="entry name" value="PROTEIN, PUTATIVE, EXPRESSED-RELATED"/>
    <property type="match status" value="1"/>
</dbReference>
<keyword evidence="1" id="KW-0808">Transferase</keyword>
<sequence length="479" mass="55228">MACRRWISCAGKRRREPRCERIPLKDVRNIFGLGKHKAEVIISSYRKGLAKSFNIDFAAAPRKALFLQNLCDELQFDPELTSKMHEEPTDKIISSASRTGSRVIGHQVVACAIKPALIILQQYRQIIHNQSMCSGVSRVLNEDEDFLIVYSSKSSKGTLFPVRSMLVFFIALFGLYACYFSFTQIALENEEEMNGAEERTNVLCKRPSEIPYDQMQYVHFPRPMSYDRGECACTPVRFLVIISMQRSGSGWFETLLNSHPNVSSNGEIFSVRERREDIASILWTLDKLYDLDWRTSAAKNECTAAFGLKWMLNQGLMDYPDEIVDYLIKKGVMVIFLFRRNTLRRLVSVLANDHDKKEKQLNGTHKAHVHSQEEAEILARFKPEVDVSSLIPSMRSAEQSMDACLRRFRATRHMILYYEDLIRDNNALSRVQEFLGLPVRRLSSRHVKIHTSPLPDLVDNWEDVRRTLKPTEFARFLDG</sequence>
<keyword evidence="2" id="KW-1133">Transmembrane helix</keyword>
<comment type="similarity">
    <text evidence="1">Belongs to the sulfotransferase 1 family.</text>
</comment>
<accession>A0A9R0QCW5</accession>
<dbReference type="Gramene" id="TRITD1Av1G160670.1">
    <property type="protein sequence ID" value="TRITD1Av1G160670.1"/>
    <property type="gene ID" value="TRITD1Av1G160670"/>
</dbReference>
<keyword evidence="5" id="KW-1185">Reference proteome</keyword>
<dbReference type="Gene3D" id="3.40.50.300">
    <property type="entry name" value="P-loop containing nucleotide triphosphate hydrolases"/>
    <property type="match status" value="1"/>
</dbReference>
<protein>
    <recommendedName>
        <fullName evidence="1">Sulfotransferase</fullName>
        <ecNumber evidence="1">2.8.2.-</ecNumber>
    </recommendedName>
</protein>
<dbReference type="SUPFAM" id="SSF52540">
    <property type="entry name" value="P-loop containing nucleoside triphosphate hydrolases"/>
    <property type="match status" value="1"/>
</dbReference>
<evidence type="ECO:0000256" key="2">
    <source>
        <dbReference type="SAM" id="Phobius"/>
    </source>
</evidence>
<dbReference type="EC" id="2.8.2.-" evidence="1"/>